<reference evidence="2" key="1">
    <citation type="submission" date="2022-10" db="EMBL/GenBank/DDBJ databases">
        <title>Culturing micro-colonial fungi from biological soil crusts in the Mojave desert and describing Neophaeococcomyces mojavensis, and introducing the new genera and species Taxawa tesnikishii.</title>
        <authorList>
            <person name="Kurbessoian T."/>
            <person name="Stajich J.E."/>
        </authorList>
    </citation>
    <scope>NUCLEOTIDE SEQUENCE</scope>
    <source>
        <strain evidence="2">TK_41</strain>
    </source>
</reference>
<feature type="region of interest" description="Disordered" evidence="1">
    <location>
        <begin position="1"/>
        <end position="30"/>
    </location>
</feature>
<proteinExistence type="predicted"/>
<accession>A0AA39CH05</accession>
<dbReference type="Proteomes" id="UP001172673">
    <property type="component" value="Unassembled WGS sequence"/>
</dbReference>
<organism evidence="2 3">
    <name type="scientific">Cladophialophora chaetospira</name>
    <dbReference type="NCBI Taxonomy" id="386627"/>
    <lineage>
        <taxon>Eukaryota</taxon>
        <taxon>Fungi</taxon>
        <taxon>Dikarya</taxon>
        <taxon>Ascomycota</taxon>
        <taxon>Pezizomycotina</taxon>
        <taxon>Eurotiomycetes</taxon>
        <taxon>Chaetothyriomycetidae</taxon>
        <taxon>Chaetothyriales</taxon>
        <taxon>Herpotrichiellaceae</taxon>
        <taxon>Cladophialophora</taxon>
    </lineage>
</organism>
<gene>
    <name evidence="2" type="ORF">H2200_007877</name>
</gene>
<evidence type="ECO:0000313" key="3">
    <source>
        <dbReference type="Proteomes" id="UP001172673"/>
    </source>
</evidence>
<comment type="caution">
    <text evidence="2">The sequence shown here is derived from an EMBL/GenBank/DDBJ whole genome shotgun (WGS) entry which is preliminary data.</text>
</comment>
<evidence type="ECO:0000313" key="2">
    <source>
        <dbReference type="EMBL" id="KAJ9607798.1"/>
    </source>
</evidence>
<dbReference type="AlphaFoldDB" id="A0AA39CH05"/>
<sequence>MEQDTYEVNDQGKRSAPSTADDPRPAKKIYSNLDGGVIQAEHDNNVRSSLDSEPLGGPATETFDAEVIRQMQLKSLENVRFDTGVAGALASLEQIDELDLLLKSNSDQSPFRFEAKQKREIQRLESLKRELNRWSDTTERALRGVQGSDSEVGLGYDRIVADELRSVSRELECKIEKDAGRLASGNKWMDFKT</sequence>
<keyword evidence="3" id="KW-1185">Reference proteome</keyword>
<protein>
    <submittedName>
        <fullName evidence="2">Uncharacterized protein</fullName>
    </submittedName>
</protein>
<dbReference type="EMBL" id="JAPDRK010000011">
    <property type="protein sequence ID" value="KAJ9607798.1"/>
    <property type="molecule type" value="Genomic_DNA"/>
</dbReference>
<name>A0AA39CH05_9EURO</name>
<evidence type="ECO:0000256" key="1">
    <source>
        <dbReference type="SAM" id="MobiDB-lite"/>
    </source>
</evidence>